<reference evidence="3" key="1">
    <citation type="submission" date="2020-10" db="EMBL/GenBank/DDBJ databases">
        <authorList>
            <person name="Gilroy R."/>
        </authorList>
    </citation>
    <scope>NUCLEOTIDE SEQUENCE</scope>
    <source>
        <strain evidence="3">10532</strain>
    </source>
</reference>
<dbReference type="AlphaFoldDB" id="A0A9D9N303"/>
<organism evidence="3 4">
    <name type="scientific">Candidatus Gallitreponema excrementavium</name>
    <dbReference type="NCBI Taxonomy" id="2840840"/>
    <lineage>
        <taxon>Bacteria</taxon>
        <taxon>Pseudomonadati</taxon>
        <taxon>Spirochaetota</taxon>
        <taxon>Spirochaetia</taxon>
        <taxon>Spirochaetales</taxon>
        <taxon>Candidatus Gallitreponema</taxon>
    </lineage>
</organism>
<dbReference type="InterPro" id="IPR050300">
    <property type="entry name" value="GDXG_lipolytic_enzyme"/>
</dbReference>
<proteinExistence type="predicted"/>
<protein>
    <submittedName>
        <fullName evidence="3">Alpha/beta hydrolase</fullName>
    </submittedName>
</protein>
<evidence type="ECO:0000313" key="4">
    <source>
        <dbReference type="Proteomes" id="UP000823638"/>
    </source>
</evidence>
<dbReference type="PANTHER" id="PTHR48081:SF13">
    <property type="entry name" value="ALPHA_BETA HYDROLASE"/>
    <property type="match status" value="1"/>
</dbReference>
<evidence type="ECO:0000256" key="1">
    <source>
        <dbReference type="ARBA" id="ARBA00022801"/>
    </source>
</evidence>
<evidence type="ECO:0000313" key="3">
    <source>
        <dbReference type="EMBL" id="MBO8458494.1"/>
    </source>
</evidence>
<dbReference type="SUPFAM" id="SSF53474">
    <property type="entry name" value="alpha/beta-Hydrolases"/>
    <property type="match status" value="1"/>
</dbReference>
<reference evidence="3" key="2">
    <citation type="journal article" date="2021" name="PeerJ">
        <title>Extensive microbial diversity within the chicken gut microbiome revealed by metagenomics and culture.</title>
        <authorList>
            <person name="Gilroy R."/>
            <person name="Ravi A."/>
            <person name="Getino M."/>
            <person name="Pursley I."/>
            <person name="Horton D.L."/>
            <person name="Alikhan N.F."/>
            <person name="Baker D."/>
            <person name="Gharbi K."/>
            <person name="Hall N."/>
            <person name="Watson M."/>
            <person name="Adriaenssens E.M."/>
            <person name="Foster-Nyarko E."/>
            <person name="Jarju S."/>
            <person name="Secka A."/>
            <person name="Antonio M."/>
            <person name="Oren A."/>
            <person name="Chaudhuri R.R."/>
            <person name="La Ragione R."/>
            <person name="Hildebrand F."/>
            <person name="Pallen M.J."/>
        </authorList>
    </citation>
    <scope>NUCLEOTIDE SEQUENCE</scope>
    <source>
        <strain evidence="3">10532</strain>
    </source>
</reference>
<comment type="caution">
    <text evidence="3">The sequence shown here is derived from an EMBL/GenBank/DDBJ whole genome shotgun (WGS) entry which is preliminary data.</text>
</comment>
<dbReference type="Gene3D" id="3.40.50.1820">
    <property type="entry name" value="alpha/beta hydrolase"/>
    <property type="match status" value="1"/>
</dbReference>
<dbReference type="Pfam" id="PF20434">
    <property type="entry name" value="BD-FAE"/>
    <property type="match status" value="1"/>
</dbReference>
<dbReference type="EMBL" id="JADIMM010000111">
    <property type="protein sequence ID" value="MBO8458494.1"/>
    <property type="molecule type" value="Genomic_DNA"/>
</dbReference>
<dbReference type="Proteomes" id="UP000823638">
    <property type="component" value="Unassembled WGS sequence"/>
</dbReference>
<feature type="domain" description="BD-FAE-like" evidence="2">
    <location>
        <begin position="38"/>
        <end position="257"/>
    </location>
</feature>
<dbReference type="InterPro" id="IPR029058">
    <property type="entry name" value="AB_hydrolase_fold"/>
</dbReference>
<dbReference type="PANTHER" id="PTHR48081">
    <property type="entry name" value="AB HYDROLASE SUPERFAMILY PROTEIN C4A8.06C"/>
    <property type="match status" value="1"/>
</dbReference>
<sequence length="298" mass="33509">MEKRITPAITSPQYLVDTDVTFAQVDDWFGHTSMDLKLDIIYPENPGHPYPCIVWICGGGWKQMDKSAHLYYLSYLASKGFVVASLQYRTSNLARFPAQLEDIKAGIRFLKSRSKRYNIDTNKFGIMGESAGGHLAAMAGLTGKITEFDKGDHMEFSSAVQAVCTWYLPSKLDEVQSRDSEYSPETETGQEELEEFIYGQSSSESLLIGKNARLCRDLAAAASPVNYVTKEAPPFLIFHGTRDSIVPYSQSKLMYDLLQEKGIKADFISVEGADHADLHFFQKETWDLIVEFFTGIFI</sequence>
<dbReference type="GO" id="GO:0016787">
    <property type="term" value="F:hydrolase activity"/>
    <property type="evidence" value="ECO:0007669"/>
    <property type="project" value="UniProtKB-KW"/>
</dbReference>
<gene>
    <name evidence="3" type="ORF">IAA81_09765</name>
</gene>
<accession>A0A9D9N303</accession>
<name>A0A9D9N303_9SPIR</name>
<evidence type="ECO:0000259" key="2">
    <source>
        <dbReference type="Pfam" id="PF20434"/>
    </source>
</evidence>
<keyword evidence="1 3" id="KW-0378">Hydrolase</keyword>
<dbReference type="InterPro" id="IPR049492">
    <property type="entry name" value="BD-FAE-like_dom"/>
</dbReference>